<dbReference type="InterPro" id="IPR013785">
    <property type="entry name" value="Aldolase_TIM"/>
</dbReference>
<dbReference type="EMBL" id="CP034145">
    <property type="protein sequence ID" value="AZH26321.1"/>
    <property type="molecule type" value="Genomic_DNA"/>
</dbReference>
<dbReference type="Gene3D" id="3.90.1210.10">
    <property type="entry name" value="Antifreeze-like/N-acetylneuraminic acid synthase C-terminal domain"/>
    <property type="match status" value="1"/>
</dbReference>
<dbReference type="EMBL" id="REFS01000003">
    <property type="protein sequence ID" value="RMB18220.1"/>
    <property type="molecule type" value="Genomic_DNA"/>
</dbReference>
<dbReference type="Gene3D" id="3.20.20.70">
    <property type="entry name" value="Aldolase class I"/>
    <property type="match status" value="1"/>
</dbReference>
<accession>A0A3M0DCT0</accession>
<evidence type="ECO:0000313" key="4">
    <source>
        <dbReference type="Proteomes" id="UP000277326"/>
    </source>
</evidence>
<organism evidence="3 4">
    <name type="scientific">Haloplanus aerogenes</name>
    <dbReference type="NCBI Taxonomy" id="660522"/>
    <lineage>
        <taxon>Archaea</taxon>
        <taxon>Methanobacteriati</taxon>
        <taxon>Methanobacteriota</taxon>
        <taxon>Stenosarchaea group</taxon>
        <taxon>Halobacteria</taxon>
        <taxon>Halobacteriales</taxon>
        <taxon>Haloferacaceae</taxon>
        <taxon>Haloplanus</taxon>
    </lineage>
</organism>
<reference evidence="3 4" key="1">
    <citation type="journal article" date="2015" name="Stand. Genomic Sci.">
        <title>Genomic Encyclopedia of Bacterial and Archaeal Type Strains, Phase III: the genomes of soil and plant-associated and newly described type strains.</title>
        <authorList>
            <person name="Whitman W.B."/>
            <person name="Woyke T."/>
            <person name="Klenk H.P."/>
            <person name="Zhou Y."/>
            <person name="Lilburn T.G."/>
            <person name="Beck B.J."/>
            <person name="De Vos P."/>
            <person name="Vandamme P."/>
            <person name="Eisen J.A."/>
            <person name="Garrity G."/>
            <person name="Hugenholtz P."/>
            <person name="Kyrpides N.C."/>
        </authorList>
    </citation>
    <scope>NUCLEOTIDE SEQUENCE [LARGE SCALE GENOMIC DNA]</scope>
    <source>
        <strain evidence="3 4">CGMCC 1.10124</strain>
    </source>
</reference>
<dbReference type="InterPro" id="IPR036732">
    <property type="entry name" value="AFP_Neu5c_C_sf"/>
</dbReference>
<dbReference type="Proteomes" id="UP000282007">
    <property type="component" value="Chromosome"/>
</dbReference>
<evidence type="ECO:0000313" key="2">
    <source>
        <dbReference type="EMBL" id="AZH26321.1"/>
    </source>
</evidence>
<dbReference type="GO" id="GO:0047444">
    <property type="term" value="F:N-acylneuraminate-9-phosphate synthase activity"/>
    <property type="evidence" value="ECO:0007669"/>
    <property type="project" value="TreeGrafter"/>
</dbReference>
<dbReference type="SUPFAM" id="SSF51569">
    <property type="entry name" value="Aldolase"/>
    <property type="match status" value="1"/>
</dbReference>
<dbReference type="RefSeq" id="WP_121920316.1">
    <property type="nucleotide sequence ID" value="NZ_CP034145.1"/>
</dbReference>
<evidence type="ECO:0000313" key="5">
    <source>
        <dbReference type="Proteomes" id="UP000282007"/>
    </source>
</evidence>
<name>A0A3M0DCT0_9EURY</name>
<dbReference type="InterPro" id="IPR013974">
    <property type="entry name" value="SAF"/>
</dbReference>
<feature type="domain" description="AFP-like" evidence="1">
    <location>
        <begin position="283"/>
        <end position="343"/>
    </location>
</feature>
<dbReference type="Pfam" id="PF03102">
    <property type="entry name" value="NeuB"/>
    <property type="match status" value="1"/>
</dbReference>
<dbReference type="PROSITE" id="PS50844">
    <property type="entry name" value="AFP_LIKE"/>
    <property type="match status" value="1"/>
</dbReference>
<gene>
    <name evidence="3" type="ORF">ATH50_1670</name>
    <name evidence="2" type="ORF">DU502_13530</name>
</gene>
<dbReference type="GeneID" id="38472326"/>
<protein>
    <submittedName>
        <fullName evidence="3">N-acetylneuraminate synthase</fullName>
    </submittedName>
    <submittedName>
        <fullName evidence="2">Shikimate dehydrogenase</fullName>
    </submittedName>
</protein>
<proteinExistence type="predicted"/>
<reference evidence="3" key="3">
    <citation type="submission" date="2018-10" db="EMBL/GenBank/DDBJ databases">
        <authorList>
            <person name="Whitman W."/>
            <person name="Huntemann M."/>
            <person name="Clum A."/>
            <person name="Pillay M."/>
            <person name="Palaniappan K."/>
            <person name="Varghese N."/>
            <person name="Mikhailova N."/>
            <person name="Stamatis D."/>
            <person name="Reddy T."/>
            <person name="Daum C."/>
            <person name="Shapiro N."/>
            <person name="Ivanova N."/>
            <person name="Kyrpides N."/>
            <person name="Woyke T."/>
        </authorList>
    </citation>
    <scope>NUCLEOTIDE SEQUENCE</scope>
    <source>
        <strain evidence="3">CGMCC 1.10124</strain>
    </source>
</reference>
<dbReference type="KEGG" id="haer:DU502_13530"/>
<dbReference type="Proteomes" id="UP000277326">
    <property type="component" value="Unassembled WGS sequence"/>
</dbReference>
<dbReference type="GO" id="GO:0016051">
    <property type="term" value="P:carbohydrate biosynthetic process"/>
    <property type="evidence" value="ECO:0007669"/>
    <property type="project" value="InterPro"/>
</dbReference>
<dbReference type="Pfam" id="PF08666">
    <property type="entry name" value="SAF"/>
    <property type="match status" value="1"/>
</dbReference>
<dbReference type="PANTHER" id="PTHR42966">
    <property type="entry name" value="N-ACETYLNEURAMINATE SYNTHASE"/>
    <property type="match status" value="1"/>
</dbReference>
<evidence type="ECO:0000313" key="3">
    <source>
        <dbReference type="EMBL" id="RMB18220.1"/>
    </source>
</evidence>
<dbReference type="PANTHER" id="PTHR42966:SF1">
    <property type="entry name" value="SIALIC ACID SYNTHASE"/>
    <property type="match status" value="1"/>
</dbReference>
<dbReference type="InterPro" id="IPR013132">
    <property type="entry name" value="PseI/NeuA/B-like_N"/>
</dbReference>
<dbReference type="AlphaFoldDB" id="A0A3M0DCT0"/>
<dbReference type="CDD" id="cd11615">
    <property type="entry name" value="SAF_NeuB_like"/>
    <property type="match status" value="1"/>
</dbReference>
<dbReference type="InterPro" id="IPR051690">
    <property type="entry name" value="PseI-like"/>
</dbReference>
<dbReference type="SMART" id="SM00858">
    <property type="entry name" value="SAF"/>
    <property type="match status" value="1"/>
</dbReference>
<dbReference type="OrthoDB" id="71219at2157"/>
<sequence length="343" mass="37515">METFDIGDRPIGPGHETFVIAEAGSNHNGDFETAKSLVDAAADAGADAVKFQTFRVDSMYAEQDEESDDLLEQFESLEMPYDWIPILADYCRESGVQFLSTPFDEQSAAELAEHVPAFKIASMSMSNLPFLRSLGEFDVPLVLSTGGHEFTDIATAVETLDDANVSEYVLLQCVAAYPAPLDRSNVRVVETLREEFDCLAGLSDHTLDPTTAPTVAVSLGATIVEKHFTLDNSMEGPDHSFALEPDELEAMVDAIRKTEQALGSPEKRVLDVEQDVVSVAKRGIHVVRDVPADTTLDTTDIAVRRPGQRERGLDPSFYDDVIGRTTATALDAGEPLTWEKLRD</sequence>
<dbReference type="InterPro" id="IPR057736">
    <property type="entry name" value="SAF_PseI/NeuA/NeuB"/>
</dbReference>
<evidence type="ECO:0000259" key="1">
    <source>
        <dbReference type="PROSITE" id="PS50844"/>
    </source>
</evidence>
<reference evidence="2 5" key="2">
    <citation type="submission" date="2018-07" db="EMBL/GenBank/DDBJ databases">
        <title>Genome sequences of Haloplanus aerogenes JCM 16430T.</title>
        <authorList>
            <person name="Kim Y.B."/>
            <person name="Roh S.W."/>
        </authorList>
    </citation>
    <scope>NUCLEOTIDE SEQUENCE [LARGE SCALE GENOMIC DNA]</scope>
    <source>
        <strain evidence="2 5">JCM 16430</strain>
    </source>
</reference>
<dbReference type="InterPro" id="IPR006190">
    <property type="entry name" value="SAF_AFP_Neu5Ac"/>
</dbReference>
<dbReference type="SUPFAM" id="SSF51269">
    <property type="entry name" value="AFP III-like domain"/>
    <property type="match status" value="1"/>
</dbReference>
<keyword evidence="5" id="KW-1185">Reference proteome</keyword>